<dbReference type="InterPro" id="IPR038869">
    <property type="entry name" value="DLT1"/>
</dbReference>
<evidence type="ECO:0000256" key="7">
    <source>
        <dbReference type="RuleBase" id="RU367100"/>
    </source>
</evidence>
<evidence type="ECO:0000313" key="9">
    <source>
        <dbReference type="EMBL" id="OCL07557.1"/>
    </source>
</evidence>
<accession>A0A8E2EZ33</accession>
<feature type="transmembrane region" description="Helical" evidence="7">
    <location>
        <begin position="45"/>
        <end position="64"/>
    </location>
</feature>
<dbReference type="Proteomes" id="UP000250140">
    <property type="component" value="Unassembled WGS sequence"/>
</dbReference>
<comment type="similarity">
    <text evidence="2 7">Belongs to the DLT1 family.</text>
</comment>
<evidence type="ECO:0000256" key="6">
    <source>
        <dbReference type="ARBA" id="ARBA00023136"/>
    </source>
</evidence>
<reference evidence="9 10" key="1">
    <citation type="journal article" date="2016" name="Nat. Commun.">
        <title>Ectomycorrhizal ecology is imprinted in the genome of the dominant symbiotic fungus Cenococcum geophilum.</title>
        <authorList>
            <consortium name="DOE Joint Genome Institute"/>
            <person name="Peter M."/>
            <person name="Kohler A."/>
            <person name="Ohm R.A."/>
            <person name="Kuo A."/>
            <person name="Krutzmann J."/>
            <person name="Morin E."/>
            <person name="Arend M."/>
            <person name="Barry K.W."/>
            <person name="Binder M."/>
            <person name="Choi C."/>
            <person name="Clum A."/>
            <person name="Copeland A."/>
            <person name="Grisel N."/>
            <person name="Haridas S."/>
            <person name="Kipfer T."/>
            <person name="LaButti K."/>
            <person name="Lindquist E."/>
            <person name="Lipzen A."/>
            <person name="Maire R."/>
            <person name="Meier B."/>
            <person name="Mihaltcheva S."/>
            <person name="Molinier V."/>
            <person name="Murat C."/>
            <person name="Poggeler S."/>
            <person name="Quandt C.A."/>
            <person name="Sperisen C."/>
            <person name="Tritt A."/>
            <person name="Tisserant E."/>
            <person name="Crous P.W."/>
            <person name="Henrissat B."/>
            <person name="Nehls U."/>
            <person name="Egli S."/>
            <person name="Spatafora J.W."/>
            <person name="Grigoriev I.V."/>
            <person name="Martin F.M."/>
        </authorList>
    </citation>
    <scope>NUCLEOTIDE SEQUENCE [LARGE SCALE GENOMIC DNA]</scope>
    <source>
        <strain evidence="9 10">CBS 207.34</strain>
    </source>
</reference>
<comment type="function">
    <text evidence="1 7">Required for growth under high-pressure and low-temperature conditions.</text>
</comment>
<dbReference type="PANTHER" id="PTHR40021">
    <property type="entry name" value="DEFECT AT LOW TEMPERATURE PROTEIN 1"/>
    <property type="match status" value="1"/>
</dbReference>
<keyword evidence="6 7" id="KW-0472">Membrane</keyword>
<dbReference type="EMBL" id="KV749839">
    <property type="protein sequence ID" value="OCL07557.1"/>
    <property type="molecule type" value="Genomic_DNA"/>
</dbReference>
<dbReference type="OrthoDB" id="4096362at2759"/>
<evidence type="ECO:0000256" key="3">
    <source>
        <dbReference type="ARBA" id="ARBA00021353"/>
    </source>
</evidence>
<evidence type="ECO:0000256" key="4">
    <source>
        <dbReference type="ARBA" id="ARBA00022692"/>
    </source>
</evidence>
<name>A0A8E2EZ33_9PEZI</name>
<dbReference type="AlphaFoldDB" id="A0A8E2EZ33"/>
<protein>
    <recommendedName>
        <fullName evidence="3 7">Defect at low temperature protein 1</fullName>
    </recommendedName>
</protein>
<keyword evidence="5 7" id="KW-1133">Transmembrane helix</keyword>
<feature type="transmembrane region" description="Helical" evidence="7">
    <location>
        <begin position="12"/>
        <end position="33"/>
    </location>
</feature>
<gene>
    <name evidence="7" type="primary">DLT1</name>
    <name evidence="9" type="ORF">AOQ84DRAFT_249537</name>
</gene>
<keyword evidence="4 7" id="KW-0812">Transmembrane</keyword>
<dbReference type="GO" id="GO:0016020">
    <property type="term" value="C:membrane"/>
    <property type="evidence" value="ECO:0007669"/>
    <property type="project" value="UniProtKB-SubCell"/>
</dbReference>
<evidence type="ECO:0000313" key="10">
    <source>
        <dbReference type="Proteomes" id="UP000250140"/>
    </source>
</evidence>
<keyword evidence="10" id="KW-1185">Reference proteome</keyword>
<comment type="subcellular location">
    <subcellularLocation>
        <location evidence="7">Membrane</location>
        <topology evidence="7">Multi-pass membrane protein</topology>
    </subcellularLocation>
</comment>
<proteinExistence type="inferred from homology"/>
<dbReference type="PANTHER" id="PTHR40021:SF1">
    <property type="entry name" value="DEFECT AT LOW TEMPERATURE PROTEIN 1"/>
    <property type="match status" value="1"/>
</dbReference>
<feature type="region of interest" description="Disordered" evidence="8">
    <location>
        <begin position="114"/>
        <end position="142"/>
    </location>
</feature>
<evidence type="ECO:0000256" key="1">
    <source>
        <dbReference type="ARBA" id="ARBA00002489"/>
    </source>
</evidence>
<feature type="non-terminal residue" evidence="9">
    <location>
        <position position="333"/>
    </location>
</feature>
<organism evidence="9 10">
    <name type="scientific">Glonium stellatum</name>
    <dbReference type="NCBI Taxonomy" id="574774"/>
    <lineage>
        <taxon>Eukaryota</taxon>
        <taxon>Fungi</taxon>
        <taxon>Dikarya</taxon>
        <taxon>Ascomycota</taxon>
        <taxon>Pezizomycotina</taxon>
        <taxon>Dothideomycetes</taxon>
        <taxon>Pleosporomycetidae</taxon>
        <taxon>Gloniales</taxon>
        <taxon>Gloniaceae</taxon>
        <taxon>Glonium</taxon>
    </lineage>
</organism>
<sequence length="333" mass="36955">MRIPLFRIWYSTTYTVLFFILIILLGVTPADTIYQSIRTDDIQKIFIVAGVYFLTFLITILIYATRLYTNRSVLAGIPKAYIPIENGEVGKMVRRMIVKSLKRSAIIAWDSRPRDTRGEIQGDGRTGTRPSTAERAHPTLRRRSHAHDATIIHVSDSSPPWGHIAHPGWFSPATEDFPHLNFWSVILELPNLIEAKAVSLAPPDPALGIQSQTQDSVQIIPDAQAVALLQRPATMGLRDYLGRLSSFGLISPPSLGIKFLSQYEYARFSSSALTEPEFRNLMSVFADILSGMTEPDSALLAEIHAAEAESETRSLALSDLSHSSTSSAVNYRT</sequence>
<evidence type="ECO:0000256" key="5">
    <source>
        <dbReference type="ARBA" id="ARBA00022989"/>
    </source>
</evidence>
<evidence type="ECO:0000256" key="8">
    <source>
        <dbReference type="SAM" id="MobiDB-lite"/>
    </source>
</evidence>
<evidence type="ECO:0000256" key="2">
    <source>
        <dbReference type="ARBA" id="ARBA00005550"/>
    </source>
</evidence>